<keyword evidence="10" id="KW-0539">Nucleus</keyword>
<comment type="similarity">
    <text evidence="2">Belongs to the krueppel C2H2-type zinc-finger protein family.</text>
</comment>
<dbReference type="PANTHER" id="PTHR24379">
    <property type="entry name" value="KRAB AND ZINC FINGER DOMAIN-CONTAINING"/>
    <property type="match status" value="1"/>
</dbReference>
<feature type="domain" description="C2H2-type" evidence="12">
    <location>
        <begin position="204"/>
        <end position="231"/>
    </location>
</feature>
<evidence type="ECO:0000256" key="4">
    <source>
        <dbReference type="ARBA" id="ARBA00022737"/>
    </source>
</evidence>
<evidence type="ECO:0000259" key="12">
    <source>
        <dbReference type="PROSITE" id="PS50157"/>
    </source>
</evidence>
<dbReference type="EMBL" id="FZQP02000041">
    <property type="protein sequence ID" value="VVC86934.1"/>
    <property type="molecule type" value="Genomic_DNA"/>
</dbReference>
<dbReference type="SMART" id="SM00355">
    <property type="entry name" value="ZnF_C2H2"/>
    <property type="match status" value="10"/>
</dbReference>
<gene>
    <name evidence="13" type="ORF">LSINAPIS_LOCUS662</name>
</gene>
<dbReference type="Pfam" id="PF00096">
    <property type="entry name" value="zf-C2H2"/>
    <property type="match status" value="4"/>
</dbReference>
<dbReference type="Gene3D" id="3.30.160.60">
    <property type="entry name" value="Classic Zinc Finger"/>
    <property type="match status" value="5"/>
</dbReference>
<feature type="domain" description="C2H2-type" evidence="12">
    <location>
        <begin position="398"/>
        <end position="425"/>
    </location>
</feature>
<dbReference type="PANTHER" id="PTHR24379:SF121">
    <property type="entry name" value="C2H2-TYPE DOMAIN-CONTAINING PROTEIN"/>
    <property type="match status" value="1"/>
</dbReference>
<protein>
    <recommendedName>
        <fullName evidence="12">C2H2-type domain-containing protein</fullName>
    </recommendedName>
</protein>
<reference evidence="13 14" key="1">
    <citation type="submission" date="2017-07" db="EMBL/GenBank/DDBJ databases">
        <authorList>
            <person name="Talla V."/>
            <person name="Backstrom N."/>
        </authorList>
    </citation>
    <scope>NUCLEOTIDE SEQUENCE [LARGE SCALE GENOMIC DNA]</scope>
</reference>
<dbReference type="AlphaFoldDB" id="A0A5E4PPD1"/>
<accession>A0A5E4PPD1</accession>
<proteinExistence type="inferred from homology"/>
<dbReference type="InterPro" id="IPR036236">
    <property type="entry name" value="Znf_C2H2_sf"/>
</dbReference>
<feature type="domain" description="C2H2-type" evidence="12">
    <location>
        <begin position="454"/>
        <end position="480"/>
    </location>
</feature>
<evidence type="ECO:0000256" key="2">
    <source>
        <dbReference type="ARBA" id="ARBA00006991"/>
    </source>
</evidence>
<dbReference type="Pfam" id="PF13912">
    <property type="entry name" value="zf-C2H2_6"/>
    <property type="match status" value="1"/>
</dbReference>
<sequence>MKLSIKGYTIVRNDCGNAHNGVAVIKLESTEYRPKVTSFLLKHNISKVVEYGIINMSNNIYLTALKFICGDIKHVCRICFASTELEEINLADNYIDYDEENVTFLDIIKDLGDCANSVINTYRLYKSFLLSKENWKHVIHLLEKSLFNSNPINSKVQEIYLMINNTDNKILTSHNSSKDKQKVLLKLRQVIQRHRTKSENKSHFLCNECGKILESKKTMKLHIKSHIKSKYPCSECPKIFTSKIRLNEHSKRIHHPKLLNCDQCNEKFSTPKFLRIHNKLNHDIATCNYCNLNFETGKHLNAHKEIHFSYECQYCRRRFKHRSSCNLHTRTCERNNNKSKFICDICDQEFPRKNSLRIHMVTQHNFGSVFSCRWCGKNYECISRLNEHVVKHTKDRNYQCDLCGGKFVTKAALLYHTRIHTGETPYQCDLCEMSFISASRRSEHKQSKHFGPNKECPHCDKKFSRGNGLKKHIAKHFNPH</sequence>
<evidence type="ECO:0000256" key="9">
    <source>
        <dbReference type="ARBA" id="ARBA00023163"/>
    </source>
</evidence>
<dbReference type="SUPFAM" id="SSF57667">
    <property type="entry name" value="beta-beta-alpha zinc fingers"/>
    <property type="match status" value="6"/>
</dbReference>
<evidence type="ECO:0000313" key="14">
    <source>
        <dbReference type="Proteomes" id="UP000324832"/>
    </source>
</evidence>
<keyword evidence="5 11" id="KW-0863">Zinc-finger</keyword>
<feature type="domain" description="C2H2-type" evidence="12">
    <location>
        <begin position="341"/>
        <end position="364"/>
    </location>
</feature>
<feature type="domain" description="C2H2-type" evidence="12">
    <location>
        <begin position="426"/>
        <end position="454"/>
    </location>
</feature>
<keyword evidence="4" id="KW-0677">Repeat</keyword>
<organism evidence="13 14">
    <name type="scientific">Leptidea sinapis</name>
    <dbReference type="NCBI Taxonomy" id="189913"/>
    <lineage>
        <taxon>Eukaryota</taxon>
        <taxon>Metazoa</taxon>
        <taxon>Ecdysozoa</taxon>
        <taxon>Arthropoda</taxon>
        <taxon>Hexapoda</taxon>
        <taxon>Insecta</taxon>
        <taxon>Pterygota</taxon>
        <taxon>Neoptera</taxon>
        <taxon>Endopterygota</taxon>
        <taxon>Lepidoptera</taxon>
        <taxon>Glossata</taxon>
        <taxon>Ditrysia</taxon>
        <taxon>Papilionoidea</taxon>
        <taxon>Pieridae</taxon>
        <taxon>Dismorphiinae</taxon>
        <taxon>Leptidea</taxon>
    </lineage>
</organism>
<keyword evidence="8" id="KW-0238">DNA-binding</keyword>
<feature type="domain" description="C2H2-type" evidence="12">
    <location>
        <begin position="231"/>
        <end position="254"/>
    </location>
</feature>
<evidence type="ECO:0000256" key="1">
    <source>
        <dbReference type="ARBA" id="ARBA00004123"/>
    </source>
</evidence>
<evidence type="ECO:0000256" key="10">
    <source>
        <dbReference type="ARBA" id="ARBA00023242"/>
    </source>
</evidence>
<dbReference type="GO" id="GO:0008270">
    <property type="term" value="F:zinc ion binding"/>
    <property type="evidence" value="ECO:0007669"/>
    <property type="project" value="UniProtKB-KW"/>
</dbReference>
<evidence type="ECO:0000256" key="8">
    <source>
        <dbReference type="ARBA" id="ARBA00023125"/>
    </source>
</evidence>
<keyword evidence="9" id="KW-0804">Transcription</keyword>
<comment type="subcellular location">
    <subcellularLocation>
        <location evidence="1">Nucleus</location>
    </subcellularLocation>
</comment>
<feature type="domain" description="C2H2-type" evidence="12">
    <location>
        <begin position="310"/>
        <end position="339"/>
    </location>
</feature>
<evidence type="ECO:0000256" key="5">
    <source>
        <dbReference type="ARBA" id="ARBA00022771"/>
    </source>
</evidence>
<dbReference type="GO" id="GO:0003690">
    <property type="term" value="F:double-stranded DNA binding"/>
    <property type="evidence" value="ECO:0007669"/>
    <property type="project" value="UniProtKB-ARBA"/>
</dbReference>
<keyword evidence="7" id="KW-0805">Transcription regulation</keyword>
<evidence type="ECO:0000256" key="6">
    <source>
        <dbReference type="ARBA" id="ARBA00022833"/>
    </source>
</evidence>
<dbReference type="PROSITE" id="PS50157">
    <property type="entry name" value="ZINC_FINGER_C2H2_2"/>
    <property type="match status" value="9"/>
</dbReference>
<keyword evidence="3" id="KW-0479">Metal-binding</keyword>
<keyword evidence="6" id="KW-0862">Zinc</keyword>
<feature type="domain" description="C2H2-type" evidence="12">
    <location>
        <begin position="370"/>
        <end position="397"/>
    </location>
</feature>
<dbReference type="InterPro" id="IPR013087">
    <property type="entry name" value="Znf_C2H2_type"/>
</dbReference>
<feature type="domain" description="C2H2-type" evidence="12">
    <location>
        <begin position="259"/>
        <end position="282"/>
    </location>
</feature>
<feature type="non-terminal residue" evidence="13">
    <location>
        <position position="480"/>
    </location>
</feature>
<dbReference type="PROSITE" id="PS00028">
    <property type="entry name" value="ZINC_FINGER_C2H2_1"/>
    <property type="match status" value="7"/>
</dbReference>
<dbReference type="Proteomes" id="UP000324832">
    <property type="component" value="Unassembled WGS sequence"/>
</dbReference>
<name>A0A5E4PPD1_9NEOP</name>
<keyword evidence="14" id="KW-1185">Reference proteome</keyword>
<evidence type="ECO:0000313" key="13">
    <source>
        <dbReference type="EMBL" id="VVC86934.1"/>
    </source>
</evidence>
<evidence type="ECO:0000256" key="3">
    <source>
        <dbReference type="ARBA" id="ARBA00022723"/>
    </source>
</evidence>
<evidence type="ECO:0000256" key="11">
    <source>
        <dbReference type="PROSITE-ProRule" id="PRU00042"/>
    </source>
</evidence>
<dbReference type="FunFam" id="3.30.160.60:FF:001370">
    <property type="entry name" value="Zinc finger protein"/>
    <property type="match status" value="1"/>
</dbReference>
<dbReference type="GO" id="GO:0005634">
    <property type="term" value="C:nucleus"/>
    <property type="evidence" value="ECO:0007669"/>
    <property type="project" value="UniProtKB-SubCell"/>
</dbReference>
<evidence type="ECO:0000256" key="7">
    <source>
        <dbReference type="ARBA" id="ARBA00023015"/>
    </source>
</evidence>